<dbReference type="CDD" id="cd14371">
    <property type="entry name" value="CUE_CID7_like"/>
    <property type="match status" value="1"/>
</dbReference>
<dbReference type="InterPro" id="IPR038981">
    <property type="entry name" value="CID5/CID6"/>
</dbReference>
<dbReference type="PANTHER" id="PTHR37252">
    <property type="entry name" value="POLYADENYLATE-BINDING PROTEIN-INTERACTING PROTEIN 6"/>
    <property type="match status" value="1"/>
</dbReference>
<feature type="domain" description="CUE" evidence="1">
    <location>
        <begin position="101"/>
        <end position="144"/>
    </location>
</feature>
<dbReference type="InterPro" id="IPR003892">
    <property type="entry name" value="CUE"/>
</dbReference>
<gene>
    <name evidence="2" type="ORF">O6P43_015629</name>
</gene>
<evidence type="ECO:0000259" key="1">
    <source>
        <dbReference type="PROSITE" id="PS51140"/>
    </source>
</evidence>
<evidence type="ECO:0000313" key="2">
    <source>
        <dbReference type="EMBL" id="KAJ7966106.1"/>
    </source>
</evidence>
<dbReference type="GO" id="GO:0043130">
    <property type="term" value="F:ubiquitin binding"/>
    <property type="evidence" value="ECO:0007669"/>
    <property type="project" value="InterPro"/>
</dbReference>
<comment type="caution">
    <text evidence="2">The sequence shown here is derived from an EMBL/GenBank/DDBJ whole genome shotgun (WGS) entry which is preliminary data.</text>
</comment>
<keyword evidence="3" id="KW-1185">Reference proteome</keyword>
<dbReference type="PANTHER" id="PTHR37252:SF3">
    <property type="entry name" value="POLYADENYLATE-BINDING PROTEIN-INTERACTING PROTEIN 6"/>
    <property type="match status" value="1"/>
</dbReference>
<dbReference type="Proteomes" id="UP001163823">
    <property type="component" value="Chromosome 6"/>
</dbReference>
<dbReference type="AlphaFoldDB" id="A0AAD7LZ64"/>
<name>A0AAD7LZ64_QUISA</name>
<dbReference type="PROSITE" id="PS51140">
    <property type="entry name" value="CUE"/>
    <property type="match status" value="1"/>
</dbReference>
<proteinExistence type="predicted"/>
<protein>
    <submittedName>
        <fullName evidence="2">Polyadenylate-binding protein-interacting protein 5-like</fullName>
    </submittedName>
</protein>
<reference evidence="2" key="1">
    <citation type="journal article" date="2023" name="Science">
        <title>Elucidation of the pathway for biosynthesis of saponin adjuvants from the soapbark tree.</title>
        <authorList>
            <person name="Reed J."/>
            <person name="Orme A."/>
            <person name="El-Demerdash A."/>
            <person name="Owen C."/>
            <person name="Martin L.B.B."/>
            <person name="Misra R.C."/>
            <person name="Kikuchi S."/>
            <person name="Rejzek M."/>
            <person name="Martin A.C."/>
            <person name="Harkess A."/>
            <person name="Leebens-Mack J."/>
            <person name="Louveau T."/>
            <person name="Stephenson M.J."/>
            <person name="Osbourn A."/>
        </authorList>
    </citation>
    <scope>NUCLEOTIDE SEQUENCE</scope>
    <source>
        <strain evidence="2">S10</strain>
    </source>
</reference>
<accession>A0AAD7LZ64</accession>
<dbReference type="EMBL" id="JARAOO010000006">
    <property type="protein sequence ID" value="KAJ7966106.1"/>
    <property type="molecule type" value="Genomic_DNA"/>
</dbReference>
<dbReference type="Gene3D" id="1.10.8.10">
    <property type="entry name" value="DNA helicase RuvA subunit, C-terminal domain"/>
    <property type="match status" value="1"/>
</dbReference>
<evidence type="ECO:0000313" key="3">
    <source>
        <dbReference type="Proteomes" id="UP001163823"/>
    </source>
</evidence>
<organism evidence="2 3">
    <name type="scientific">Quillaja saponaria</name>
    <name type="common">Soap bark tree</name>
    <dbReference type="NCBI Taxonomy" id="32244"/>
    <lineage>
        <taxon>Eukaryota</taxon>
        <taxon>Viridiplantae</taxon>
        <taxon>Streptophyta</taxon>
        <taxon>Embryophyta</taxon>
        <taxon>Tracheophyta</taxon>
        <taxon>Spermatophyta</taxon>
        <taxon>Magnoliopsida</taxon>
        <taxon>eudicotyledons</taxon>
        <taxon>Gunneridae</taxon>
        <taxon>Pentapetalae</taxon>
        <taxon>rosids</taxon>
        <taxon>fabids</taxon>
        <taxon>Fabales</taxon>
        <taxon>Quillajaceae</taxon>
        <taxon>Quillaja</taxon>
    </lineage>
</organism>
<dbReference type="KEGG" id="qsa:O6P43_015629"/>
<dbReference type="InterPro" id="IPR041806">
    <property type="entry name" value="CID5/6/7_CUE"/>
</dbReference>
<sequence length="200" mass="21826">MKQGASSLNPYAAAYIPLSKREADDITHITKRDSMVNDGTVWYGTSHHISQDRQILGHNTHATKRLPTTSFSVKNHPDSCSYGSSSQYMNELTDKQMLDEESDMDLEYLRMSFPGVSDQSLTDVYLVNRGDLEATIDMLSQLEFDTFESSGSLPDTLDIGDVSESGSSVEYASLKLKNVAAEASTSFSSLGSAKVSGTTL</sequence>